<sequence>MALGYKNLLEAERGFRDMKSTLELRPVFHRLEHRIRAHVLICWLALLMIRIAERQTGHTWRRIALELQRLHLVTLTGPDGQVQQTTPPSALAAQFLAAAQVKAPPRITAITPA</sequence>
<keyword evidence="2" id="KW-1185">Reference proteome</keyword>
<organism evidence="1 2">
    <name type="scientific">Paraconexibacter antarcticus</name>
    <dbReference type="NCBI Taxonomy" id="2949664"/>
    <lineage>
        <taxon>Bacteria</taxon>
        <taxon>Bacillati</taxon>
        <taxon>Actinomycetota</taxon>
        <taxon>Thermoleophilia</taxon>
        <taxon>Solirubrobacterales</taxon>
        <taxon>Paraconexibacteraceae</taxon>
        <taxon>Paraconexibacter</taxon>
    </lineage>
</organism>
<name>A0ABY5DS66_9ACTN</name>
<protein>
    <recommendedName>
        <fullName evidence="3">Transposase IS4-like domain-containing protein</fullName>
    </recommendedName>
</protein>
<accession>A0ABY5DS66</accession>
<reference evidence="1 2" key="1">
    <citation type="submission" date="2022-06" db="EMBL/GenBank/DDBJ databases">
        <title>Paraconexibacter antarcticus.</title>
        <authorList>
            <person name="Kim C.S."/>
        </authorList>
    </citation>
    <scope>NUCLEOTIDE SEQUENCE [LARGE SCALE GENOMIC DNA]</scope>
    <source>
        <strain evidence="1 2">02-257</strain>
    </source>
</reference>
<dbReference type="Proteomes" id="UP001056035">
    <property type="component" value="Chromosome"/>
</dbReference>
<evidence type="ECO:0008006" key="3">
    <source>
        <dbReference type="Google" id="ProtNLM"/>
    </source>
</evidence>
<dbReference type="EMBL" id="CP098502">
    <property type="protein sequence ID" value="UTI64865.1"/>
    <property type="molecule type" value="Genomic_DNA"/>
</dbReference>
<evidence type="ECO:0000313" key="1">
    <source>
        <dbReference type="EMBL" id="UTI64865.1"/>
    </source>
</evidence>
<gene>
    <name evidence="1" type="ORF">NBH00_01345</name>
</gene>
<evidence type="ECO:0000313" key="2">
    <source>
        <dbReference type="Proteomes" id="UP001056035"/>
    </source>
</evidence>
<proteinExistence type="predicted"/>